<keyword evidence="4" id="KW-0121">Carboxypeptidase</keyword>
<dbReference type="GO" id="GO:0009002">
    <property type="term" value="F:serine-type D-Ala-D-Ala carboxypeptidase activity"/>
    <property type="evidence" value="ECO:0007669"/>
    <property type="project" value="UniProtKB-EC"/>
</dbReference>
<dbReference type="Gene3D" id="3.40.710.10">
    <property type="entry name" value="DD-peptidase/beta-lactamase superfamily"/>
    <property type="match status" value="2"/>
</dbReference>
<keyword evidence="2 4" id="KW-0378">Hydrolase</keyword>
<dbReference type="EMBL" id="JBDKWZ010000006">
    <property type="protein sequence ID" value="MEN7548535.1"/>
    <property type="molecule type" value="Genomic_DNA"/>
</dbReference>
<dbReference type="PANTHER" id="PTHR30023:SF0">
    <property type="entry name" value="PENICILLIN-SENSITIVE CARBOXYPEPTIDASE A"/>
    <property type="match status" value="1"/>
</dbReference>
<name>A0AAW9S7U8_9BACT</name>
<evidence type="ECO:0000256" key="1">
    <source>
        <dbReference type="ARBA" id="ARBA00006096"/>
    </source>
</evidence>
<dbReference type="GO" id="GO:0000270">
    <property type="term" value="P:peptidoglycan metabolic process"/>
    <property type="evidence" value="ECO:0007669"/>
    <property type="project" value="TreeGrafter"/>
</dbReference>
<dbReference type="Pfam" id="PF02113">
    <property type="entry name" value="Peptidase_S13"/>
    <property type="match status" value="1"/>
</dbReference>
<keyword evidence="4" id="KW-0645">Protease</keyword>
<evidence type="ECO:0000313" key="4">
    <source>
        <dbReference type="EMBL" id="MEN7548535.1"/>
    </source>
</evidence>
<keyword evidence="5" id="KW-1185">Reference proteome</keyword>
<reference evidence="4 5" key="1">
    <citation type="submission" date="2024-04" db="EMBL/GenBank/DDBJ databases">
        <title>Novel genus in family Flammeovirgaceae.</title>
        <authorList>
            <person name="Nguyen T.H."/>
            <person name="Vuong T.Q."/>
            <person name="Le H."/>
            <person name="Kim S.-G."/>
        </authorList>
    </citation>
    <scope>NUCLEOTIDE SEQUENCE [LARGE SCALE GENOMIC DNA]</scope>
    <source>
        <strain evidence="4 5">JCM 23209</strain>
    </source>
</reference>
<dbReference type="RefSeq" id="WP_346821314.1">
    <property type="nucleotide sequence ID" value="NZ_JBDKWZ010000006.1"/>
</dbReference>
<dbReference type="InterPro" id="IPR012338">
    <property type="entry name" value="Beta-lactam/transpept-like"/>
</dbReference>
<dbReference type="AlphaFoldDB" id="A0AAW9S7U8"/>
<dbReference type="EC" id="3.4.16.4" evidence="4"/>
<accession>A0AAW9S7U8</accession>
<dbReference type="NCBIfam" id="TIGR00666">
    <property type="entry name" value="PBP4"/>
    <property type="match status" value="1"/>
</dbReference>
<feature type="chain" id="PRO_5044004445" evidence="3">
    <location>
        <begin position="22"/>
        <end position="485"/>
    </location>
</feature>
<protein>
    <submittedName>
        <fullName evidence="4">D-alanyl-D-alanine carboxypeptidase/D-alanyl-D-alanine-endopeptidase</fullName>
        <ecNumber evidence="4">3.4.16.4</ecNumber>
    </submittedName>
</protein>
<evidence type="ECO:0000256" key="2">
    <source>
        <dbReference type="ARBA" id="ARBA00022801"/>
    </source>
</evidence>
<organism evidence="4 5">
    <name type="scientific">Rapidithrix thailandica</name>
    <dbReference type="NCBI Taxonomy" id="413964"/>
    <lineage>
        <taxon>Bacteria</taxon>
        <taxon>Pseudomonadati</taxon>
        <taxon>Bacteroidota</taxon>
        <taxon>Cytophagia</taxon>
        <taxon>Cytophagales</taxon>
        <taxon>Flammeovirgaceae</taxon>
        <taxon>Rapidithrix</taxon>
    </lineage>
</organism>
<dbReference type="PANTHER" id="PTHR30023">
    <property type="entry name" value="D-ALANYL-D-ALANINE CARBOXYPEPTIDASE"/>
    <property type="match status" value="1"/>
</dbReference>
<keyword evidence="3" id="KW-0732">Signal</keyword>
<dbReference type="GO" id="GO:0006508">
    <property type="term" value="P:proteolysis"/>
    <property type="evidence" value="ECO:0007669"/>
    <property type="project" value="InterPro"/>
</dbReference>
<feature type="signal peptide" evidence="3">
    <location>
        <begin position="1"/>
        <end position="21"/>
    </location>
</feature>
<dbReference type="InterPro" id="IPR000667">
    <property type="entry name" value="Peptidase_S13"/>
</dbReference>
<evidence type="ECO:0000256" key="3">
    <source>
        <dbReference type="SAM" id="SignalP"/>
    </source>
</evidence>
<dbReference type="Proteomes" id="UP001403385">
    <property type="component" value="Unassembled WGS sequence"/>
</dbReference>
<dbReference type="PRINTS" id="PR00922">
    <property type="entry name" value="DADACBPTASE3"/>
</dbReference>
<proteinExistence type="inferred from homology"/>
<gene>
    <name evidence="4" type="primary">dacB</name>
    <name evidence="4" type="ORF">AAG747_11480</name>
</gene>
<dbReference type="SUPFAM" id="SSF56601">
    <property type="entry name" value="beta-lactamase/transpeptidase-like"/>
    <property type="match status" value="1"/>
</dbReference>
<comment type="similarity">
    <text evidence="1">Belongs to the peptidase S13 family.</text>
</comment>
<sequence>MKLIFTLPALLLVWCSSQLSSGEYENEEKILYSGQTVVSVIEKHKQNIRAMNPATIGVYVTEVESGKELVNYQGDLSLATGSTMKAITTATALAVLGDNFTFKTKIERSGKVEGGTLQGDLYITGGGDPTFGAKNYEYELDLLASKVKESGITSITGNIVADASIYNTQLTPNTWQWEDMGNYYGAGASGLSIHQNLYYVDFQPGKTVGSIAKVLGTRPEIPGLSFVNEMKTGKIGSGDNGYIYGAPFSYIRHLRGSVPAGVQKFSIKGSIPDPALFFAQALKKALLQRGIAVTGAAQALSSQEVNKTLIYTHHSETLKEIVKTTNHKSNNLYAEAILKMLGKAKGGEGSTEAGTEVIKAYWAGKGIDVLGFTMEDGSGLSRANGLTARQMGTVMAKSASSTAFVNSLPVWGQSGTVRSMGKGSVAQGKVRTKSGYIKRVRAYTGYAETVNGKQLAFAVMVNNYHGAYSSLNPFFVELMNTLVHL</sequence>
<dbReference type="Gene3D" id="3.50.80.20">
    <property type="entry name" value="D-Ala-D-Ala carboxypeptidase C, peptidase S13"/>
    <property type="match status" value="1"/>
</dbReference>
<evidence type="ECO:0000313" key="5">
    <source>
        <dbReference type="Proteomes" id="UP001403385"/>
    </source>
</evidence>
<comment type="caution">
    <text evidence="4">The sequence shown here is derived from an EMBL/GenBank/DDBJ whole genome shotgun (WGS) entry which is preliminary data.</text>
</comment>